<organism evidence="7 8">
    <name type="scientific">Kroppenstedtia eburnea</name>
    <dbReference type="NCBI Taxonomy" id="714067"/>
    <lineage>
        <taxon>Bacteria</taxon>
        <taxon>Bacillati</taxon>
        <taxon>Bacillota</taxon>
        <taxon>Bacilli</taxon>
        <taxon>Bacillales</taxon>
        <taxon>Thermoactinomycetaceae</taxon>
        <taxon>Kroppenstedtia</taxon>
    </lineage>
</organism>
<dbReference type="CDD" id="cd03747">
    <property type="entry name" value="Ntn_PGA_like"/>
    <property type="match status" value="1"/>
</dbReference>
<dbReference type="Proteomes" id="UP000186795">
    <property type="component" value="Unassembled WGS sequence"/>
</dbReference>
<comment type="cofactor">
    <cofactor evidence="5">
        <name>Ca(2+)</name>
        <dbReference type="ChEBI" id="CHEBI:29108"/>
    </cofactor>
    <text evidence="5">Binds 1 Ca(2+) ion per dimer.</text>
</comment>
<dbReference type="PANTHER" id="PTHR34218:SF4">
    <property type="entry name" value="ACYL-HOMOSERINE LACTONE ACYLASE QUIP"/>
    <property type="match status" value="1"/>
</dbReference>
<keyword evidence="6" id="KW-1133">Transmembrane helix</keyword>
<keyword evidence="5" id="KW-0479">Metal-binding</keyword>
<evidence type="ECO:0000256" key="1">
    <source>
        <dbReference type="ARBA" id="ARBA00006586"/>
    </source>
</evidence>
<dbReference type="Gene3D" id="3.60.20.10">
    <property type="entry name" value="Glutamine Phosphoribosylpyrophosphate, subunit 1, domain 1"/>
    <property type="match status" value="1"/>
</dbReference>
<gene>
    <name evidence="7" type="ORF">SAMN05421790_101461</name>
</gene>
<dbReference type="PIRSF" id="PIRSF001227">
    <property type="entry name" value="Pen_acylase"/>
    <property type="match status" value="1"/>
</dbReference>
<comment type="similarity">
    <text evidence="1">Belongs to the peptidase S45 family.</text>
</comment>
<dbReference type="GO" id="GO:0016811">
    <property type="term" value="F:hydrolase activity, acting on carbon-nitrogen (but not peptide) bonds, in linear amides"/>
    <property type="evidence" value="ECO:0007669"/>
    <property type="project" value="InterPro"/>
</dbReference>
<keyword evidence="6" id="KW-0812">Transmembrane</keyword>
<feature type="binding site" evidence="5">
    <location>
        <position position="335"/>
    </location>
    <ligand>
        <name>Ca(2+)</name>
        <dbReference type="ChEBI" id="CHEBI:29108"/>
    </ligand>
</feature>
<evidence type="ECO:0000256" key="5">
    <source>
        <dbReference type="PIRSR" id="PIRSR001227-2"/>
    </source>
</evidence>
<keyword evidence="2" id="KW-0378">Hydrolase</keyword>
<feature type="binding site" evidence="5">
    <location>
        <position position="338"/>
    </location>
    <ligand>
        <name>Ca(2+)</name>
        <dbReference type="ChEBI" id="CHEBI:29108"/>
    </ligand>
</feature>
<dbReference type="RefSeq" id="WP_076523094.1">
    <property type="nucleotide sequence ID" value="NZ_CP048103.1"/>
</dbReference>
<sequence>MESPGIDPKSSTRTKRKNWKKIIYVTLSLLLVLAVGGTVTAGWYLHRPLPDPAGTFTISGLREPVKVYRDDHGIPRILAKNLRDLYFAQGYVTAQDRLFQMEMSRRLASGRLSEVVGEKTLDQDRFFRTLGLRRAAEASLSSYSGEALTALKTYARGVNAYIRQATENGELPVEFTLLGAEPEPWTPVDSLTIGKYMAHDLGGRWKGQAFRHELLRLFPKEQALELIPEYPGDGPRITGETPSSLNLSEQLASAVFPREQNGSNNWVVSGEKTKSGKPFLANDPHLSIATPAIWYQTELKGPGLHVSGVTFAGVPGIVVGHNEEIAWGVTNVGPDVQDLYIEKRNPDHPDRFLYEGKWEQARRISEKIRVKDGKDQVMEVMVTRHGPIVTEFARPDGKMEQPDTALSMRWTALEPTTELEAILRFNRAKNWEEFREALTYFKAPAQNFVFASTDGTIAYRANGWIPIRKKGDGLLPVPGWKKEYEWKGFIPWKELPTVVNPSSGWIATANNKITGDDYPHHITHTWAEPYRAARIQEVLQQKKTFTVSDMEKLQTDTKNLRAQWLTPLLLQQTEGETWTREEAAALELLRKWDFHDDPEQSAPLLHHLWVNELEQKVYKPLGSKTLNLFEGKAQVTDRLLRQAADGKPGWWVQNRGGLKKLVVSAFKDAFRRGQDLQGEDPTRWQWGEFHQVVFSHPLSEVSPLDLLFNSKPIPVGGSSMTVMAAGWNSDSGQVDHGASWRTVVDLAEPRRSRDVVGPGQSGQVLSPWYHDQAEDWARGRYHETRMIDNSGLPGGKLLKLMPSE</sequence>
<dbReference type="EMBL" id="FTOD01000001">
    <property type="protein sequence ID" value="SIS41694.1"/>
    <property type="molecule type" value="Genomic_DNA"/>
</dbReference>
<name>A0A1N7IXA9_9BACL</name>
<evidence type="ECO:0000313" key="7">
    <source>
        <dbReference type="EMBL" id="SIS41694.1"/>
    </source>
</evidence>
<feature type="active site" description="Nucleophile" evidence="4">
    <location>
        <position position="263"/>
    </location>
</feature>
<dbReference type="Pfam" id="PF01804">
    <property type="entry name" value="Penicil_amidase"/>
    <property type="match status" value="1"/>
</dbReference>
<reference evidence="8" key="1">
    <citation type="submission" date="2017-01" db="EMBL/GenBank/DDBJ databases">
        <authorList>
            <person name="Varghese N."/>
            <person name="Submissions S."/>
        </authorList>
    </citation>
    <scope>NUCLEOTIDE SEQUENCE [LARGE SCALE GENOMIC DNA]</scope>
    <source>
        <strain evidence="8">DSM 45196</strain>
    </source>
</reference>
<evidence type="ECO:0000256" key="6">
    <source>
        <dbReference type="SAM" id="Phobius"/>
    </source>
</evidence>
<dbReference type="InterPro" id="IPR002692">
    <property type="entry name" value="S45"/>
</dbReference>
<dbReference type="Gene3D" id="2.30.120.10">
    <property type="match status" value="1"/>
</dbReference>
<dbReference type="PANTHER" id="PTHR34218">
    <property type="entry name" value="PEPTIDASE S45 PENICILLIN AMIDASE"/>
    <property type="match status" value="1"/>
</dbReference>
<evidence type="ECO:0000256" key="3">
    <source>
        <dbReference type="ARBA" id="ARBA00023145"/>
    </source>
</evidence>
<keyword evidence="5" id="KW-0106">Calcium</keyword>
<keyword evidence="6" id="KW-0472">Membrane</keyword>
<dbReference type="InterPro" id="IPR043147">
    <property type="entry name" value="Penicillin_amidase_A-knob"/>
</dbReference>
<evidence type="ECO:0000256" key="2">
    <source>
        <dbReference type="ARBA" id="ARBA00022801"/>
    </source>
</evidence>
<feature type="transmembrane region" description="Helical" evidence="6">
    <location>
        <begin position="21"/>
        <end position="45"/>
    </location>
</feature>
<keyword evidence="3" id="KW-0865">Zymogen</keyword>
<dbReference type="AlphaFoldDB" id="A0A1N7IXA9"/>
<proteinExistence type="inferred from homology"/>
<dbReference type="GO" id="GO:0017000">
    <property type="term" value="P:antibiotic biosynthetic process"/>
    <property type="evidence" value="ECO:0007669"/>
    <property type="project" value="InterPro"/>
</dbReference>
<evidence type="ECO:0000256" key="4">
    <source>
        <dbReference type="PIRSR" id="PIRSR001227-1"/>
    </source>
</evidence>
<dbReference type="Gene3D" id="1.10.439.10">
    <property type="entry name" value="Penicillin Amidohydrolase, domain 1"/>
    <property type="match status" value="1"/>
</dbReference>
<dbReference type="InterPro" id="IPR029055">
    <property type="entry name" value="Ntn_hydrolases_N"/>
</dbReference>
<dbReference type="OrthoDB" id="9759796at2"/>
<dbReference type="SUPFAM" id="SSF56235">
    <property type="entry name" value="N-terminal nucleophile aminohydrolases (Ntn hydrolases)"/>
    <property type="match status" value="1"/>
</dbReference>
<protein>
    <submittedName>
        <fullName evidence="7">Penicillin amidase</fullName>
    </submittedName>
</protein>
<dbReference type="InterPro" id="IPR014395">
    <property type="entry name" value="Pen/GL7ACA/AHL_acylase"/>
</dbReference>
<accession>A0A1N7IXA9</accession>
<evidence type="ECO:0000313" key="8">
    <source>
        <dbReference type="Proteomes" id="UP000186795"/>
    </source>
</evidence>
<keyword evidence="8" id="KW-1185">Reference proteome</keyword>
<dbReference type="GO" id="GO:0046872">
    <property type="term" value="F:metal ion binding"/>
    <property type="evidence" value="ECO:0007669"/>
    <property type="project" value="UniProtKB-KW"/>
</dbReference>
<dbReference type="InterPro" id="IPR043146">
    <property type="entry name" value="Penicillin_amidase_N_B-knob"/>
</dbReference>
<dbReference type="InterPro" id="IPR023343">
    <property type="entry name" value="Penicillin_amidase_dom1"/>
</dbReference>
<dbReference type="Gene3D" id="1.10.1400.10">
    <property type="match status" value="1"/>
</dbReference>